<name>A0A0C2SQU0_AMAMK</name>
<proteinExistence type="predicted"/>
<evidence type="ECO:0000256" key="1">
    <source>
        <dbReference type="SAM" id="Phobius"/>
    </source>
</evidence>
<protein>
    <submittedName>
        <fullName evidence="2">Uncharacterized protein</fullName>
    </submittedName>
</protein>
<keyword evidence="1" id="KW-1133">Transmembrane helix</keyword>
<keyword evidence="3" id="KW-1185">Reference proteome</keyword>
<dbReference type="InParanoid" id="A0A0C2SQU0"/>
<sequence length="65" mass="7503">MKNLFGSLTEKSPHPGYLRSFLWVLDFTISLVSYFIDRSRGRIVDEENGSRSVAPCLMQLYYGCH</sequence>
<evidence type="ECO:0000313" key="3">
    <source>
        <dbReference type="Proteomes" id="UP000054549"/>
    </source>
</evidence>
<gene>
    <name evidence="2" type="ORF">M378DRAFT_524465</name>
</gene>
<dbReference type="HOGENOM" id="CLU_2849205_0_0_1"/>
<accession>A0A0C2SQU0</accession>
<keyword evidence="1" id="KW-0812">Transmembrane</keyword>
<feature type="transmembrane region" description="Helical" evidence="1">
    <location>
        <begin position="20"/>
        <end position="36"/>
    </location>
</feature>
<dbReference type="Proteomes" id="UP000054549">
    <property type="component" value="Unassembled WGS sequence"/>
</dbReference>
<keyword evidence="1" id="KW-0472">Membrane</keyword>
<organism evidence="2 3">
    <name type="scientific">Amanita muscaria (strain Koide BX008)</name>
    <dbReference type="NCBI Taxonomy" id="946122"/>
    <lineage>
        <taxon>Eukaryota</taxon>
        <taxon>Fungi</taxon>
        <taxon>Dikarya</taxon>
        <taxon>Basidiomycota</taxon>
        <taxon>Agaricomycotina</taxon>
        <taxon>Agaricomycetes</taxon>
        <taxon>Agaricomycetidae</taxon>
        <taxon>Agaricales</taxon>
        <taxon>Pluteineae</taxon>
        <taxon>Amanitaceae</taxon>
        <taxon>Amanita</taxon>
    </lineage>
</organism>
<dbReference type="AlphaFoldDB" id="A0A0C2SQU0"/>
<dbReference type="EMBL" id="KN818427">
    <property type="protein sequence ID" value="KIL56354.1"/>
    <property type="molecule type" value="Genomic_DNA"/>
</dbReference>
<evidence type="ECO:0000313" key="2">
    <source>
        <dbReference type="EMBL" id="KIL56354.1"/>
    </source>
</evidence>
<reference evidence="2 3" key="1">
    <citation type="submission" date="2014-04" db="EMBL/GenBank/DDBJ databases">
        <title>Evolutionary Origins and Diversification of the Mycorrhizal Mutualists.</title>
        <authorList>
            <consortium name="DOE Joint Genome Institute"/>
            <consortium name="Mycorrhizal Genomics Consortium"/>
            <person name="Kohler A."/>
            <person name="Kuo A."/>
            <person name="Nagy L.G."/>
            <person name="Floudas D."/>
            <person name="Copeland A."/>
            <person name="Barry K.W."/>
            <person name="Cichocki N."/>
            <person name="Veneault-Fourrey C."/>
            <person name="LaButti K."/>
            <person name="Lindquist E.A."/>
            <person name="Lipzen A."/>
            <person name="Lundell T."/>
            <person name="Morin E."/>
            <person name="Murat C."/>
            <person name="Riley R."/>
            <person name="Ohm R."/>
            <person name="Sun H."/>
            <person name="Tunlid A."/>
            <person name="Henrissat B."/>
            <person name="Grigoriev I.V."/>
            <person name="Hibbett D.S."/>
            <person name="Martin F."/>
        </authorList>
    </citation>
    <scope>NUCLEOTIDE SEQUENCE [LARGE SCALE GENOMIC DNA]</scope>
    <source>
        <strain evidence="2 3">Koide BX008</strain>
    </source>
</reference>